<comment type="caution">
    <text evidence="1">The sequence shown here is derived from an EMBL/GenBank/DDBJ whole genome shotgun (WGS) entry which is preliminary data.</text>
</comment>
<name>A0ABV7Z8G6_9DEIO</name>
<dbReference type="Proteomes" id="UP001595803">
    <property type="component" value="Unassembled WGS sequence"/>
</dbReference>
<dbReference type="RefSeq" id="WP_322473599.1">
    <property type="nucleotide sequence ID" value="NZ_JBHRZG010000013.1"/>
</dbReference>
<evidence type="ECO:0000313" key="2">
    <source>
        <dbReference type="Proteomes" id="UP001595803"/>
    </source>
</evidence>
<dbReference type="EMBL" id="JBHRZG010000013">
    <property type="protein sequence ID" value="MFC3833712.1"/>
    <property type="molecule type" value="Genomic_DNA"/>
</dbReference>
<proteinExistence type="predicted"/>
<sequence>MTRVLVPFLLLGQTGAAPADLLPRLYADGVFRGATPRPAAELPRGAQGVQLIPGGYGGEWFLTLGGPKAAVGAQLTYVGSVAGLSQNTAPVAKLSGRMGATVASACFAVGTDQLSALRAFIEDRVRAGSSADVNSERRFGTVRVQVLSKHAAATDTQPAGHAEVDVILTRLGAPGSGAAPACRI</sequence>
<organism evidence="1 2">
    <name type="scientific">Deinococcus rufus</name>
    <dbReference type="NCBI Taxonomy" id="2136097"/>
    <lineage>
        <taxon>Bacteria</taxon>
        <taxon>Thermotogati</taxon>
        <taxon>Deinococcota</taxon>
        <taxon>Deinococci</taxon>
        <taxon>Deinococcales</taxon>
        <taxon>Deinococcaceae</taxon>
        <taxon>Deinococcus</taxon>
    </lineage>
</organism>
<evidence type="ECO:0000313" key="1">
    <source>
        <dbReference type="EMBL" id="MFC3833712.1"/>
    </source>
</evidence>
<protein>
    <submittedName>
        <fullName evidence="1">Uncharacterized protein</fullName>
    </submittedName>
</protein>
<keyword evidence="2" id="KW-1185">Reference proteome</keyword>
<reference evidence="2" key="1">
    <citation type="journal article" date="2019" name="Int. J. Syst. Evol. Microbiol.">
        <title>The Global Catalogue of Microorganisms (GCM) 10K type strain sequencing project: providing services to taxonomists for standard genome sequencing and annotation.</title>
        <authorList>
            <consortium name="The Broad Institute Genomics Platform"/>
            <consortium name="The Broad Institute Genome Sequencing Center for Infectious Disease"/>
            <person name="Wu L."/>
            <person name="Ma J."/>
        </authorList>
    </citation>
    <scope>NUCLEOTIDE SEQUENCE [LARGE SCALE GENOMIC DNA]</scope>
    <source>
        <strain evidence="2">CCTCC AB 2017081</strain>
    </source>
</reference>
<accession>A0ABV7Z8G6</accession>
<gene>
    <name evidence="1" type="ORF">ACFOSB_12670</name>
</gene>